<keyword evidence="3" id="KW-1185">Reference proteome</keyword>
<protein>
    <submittedName>
        <fullName evidence="2">Uncharacterized protein</fullName>
    </submittedName>
</protein>
<evidence type="ECO:0000256" key="1">
    <source>
        <dbReference type="SAM" id="MobiDB-lite"/>
    </source>
</evidence>
<feature type="compositionally biased region" description="Basic and acidic residues" evidence="1">
    <location>
        <begin position="41"/>
        <end position="51"/>
    </location>
</feature>
<feature type="region of interest" description="Disordered" evidence="1">
    <location>
        <begin position="22"/>
        <end position="51"/>
    </location>
</feature>
<dbReference type="Proteomes" id="UP000217676">
    <property type="component" value="Chromosome"/>
</dbReference>
<dbReference type="EMBL" id="AP017424">
    <property type="protein sequence ID" value="BAU81797.1"/>
    <property type="molecule type" value="Genomic_DNA"/>
</dbReference>
<name>A0A160NTH8_STRLU</name>
<accession>A0A160NTH8</accession>
<reference evidence="2 3" key="1">
    <citation type="journal article" date="2016" name="Genome Announc.">
        <title>Complete Genome Sequence of Thiostrepton-Producing Streptomyces laurentii ATCC 31255.</title>
        <authorList>
            <person name="Doi K."/>
            <person name="Fujino Y."/>
            <person name="Nagayoshi Y."/>
            <person name="Ohshima T."/>
            <person name="Ogata S."/>
        </authorList>
    </citation>
    <scope>NUCLEOTIDE SEQUENCE [LARGE SCALE GENOMIC DNA]</scope>
    <source>
        <strain evidence="2 3">ATCC 31255</strain>
    </source>
</reference>
<evidence type="ECO:0000313" key="2">
    <source>
        <dbReference type="EMBL" id="BAU81797.1"/>
    </source>
</evidence>
<feature type="region of interest" description="Disordered" evidence="1">
    <location>
        <begin position="71"/>
        <end position="91"/>
    </location>
</feature>
<dbReference type="AlphaFoldDB" id="A0A160NTH8"/>
<sequence>MRVIARRRKETTRWGYLPCPKGYGGARGENRLRKQARTRKTQKDRSAQVRDQMDDIAAGQRHLVDNFMTYVPGSSASTIPGSEPPSRNGVT</sequence>
<organism evidence="2 3">
    <name type="scientific">Streptomyces laurentii</name>
    <dbReference type="NCBI Taxonomy" id="39478"/>
    <lineage>
        <taxon>Bacteria</taxon>
        <taxon>Bacillati</taxon>
        <taxon>Actinomycetota</taxon>
        <taxon>Actinomycetes</taxon>
        <taxon>Kitasatosporales</taxon>
        <taxon>Streptomycetaceae</taxon>
        <taxon>Streptomyces</taxon>
    </lineage>
</organism>
<proteinExistence type="predicted"/>
<dbReference type="KEGG" id="slau:SLA_0843"/>
<evidence type="ECO:0000313" key="3">
    <source>
        <dbReference type="Proteomes" id="UP000217676"/>
    </source>
</evidence>
<gene>
    <name evidence="2" type="ORF">SLA_0843</name>
</gene>